<dbReference type="Proteomes" id="UP000184529">
    <property type="component" value="Unassembled WGS sequence"/>
</dbReference>
<protein>
    <submittedName>
        <fullName evidence="1">Uncharacterized protein</fullName>
    </submittedName>
</protein>
<sequence length="81" mass="8931">MPELRLLKIAKIGTPHFTLPASFLRSVVKRYGYRHLAVYQYGRALVVVPVSVEVDGEALEGVRGLLEAGKRGDPSRKAVVE</sequence>
<organism evidence="1 2">
    <name type="scientific">Desulfofundulus thermosubterraneus DSM 16057</name>
    <dbReference type="NCBI Taxonomy" id="1121432"/>
    <lineage>
        <taxon>Bacteria</taxon>
        <taxon>Bacillati</taxon>
        <taxon>Bacillota</taxon>
        <taxon>Clostridia</taxon>
        <taxon>Eubacteriales</taxon>
        <taxon>Peptococcaceae</taxon>
        <taxon>Desulfofundulus</taxon>
    </lineage>
</organism>
<proteinExistence type="predicted"/>
<dbReference type="AlphaFoldDB" id="A0A1M6H0C0"/>
<name>A0A1M6H0C0_9FIRM</name>
<dbReference type="STRING" id="1121432.SAMN02745219_01875"/>
<evidence type="ECO:0000313" key="2">
    <source>
        <dbReference type="Proteomes" id="UP000184529"/>
    </source>
</evidence>
<dbReference type="EMBL" id="FQZM01000021">
    <property type="protein sequence ID" value="SHJ15658.1"/>
    <property type="molecule type" value="Genomic_DNA"/>
</dbReference>
<accession>A0A1M6H0C0</accession>
<gene>
    <name evidence="1" type="ORF">SAMN02745219_01875</name>
</gene>
<evidence type="ECO:0000313" key="1">
    <source>
        <dbReference type="EMBL" id="SHJ15658.1"/>
    </source>
</evidence>
<keyword evidence="2" id="KW-1185">Reference proteome</keyword>
<reference evidence="2" key="1">
    <citation type="submission" date="2016-11" db="EMBL/GenBank/DDBJ databases">
        <authorList>
            <person name="Varghese N."/>
            <person name="Submissions S."/>
        </authorList>
    </citation>
    <scope>NUCLEOTIDE SEQUENCE [LARGE SCALE GENOMIC DNA]</scope>
    <source>
        <strain evidence="2">DSM 16057</strain>
    </source>
</reference>